<dbReference type="AlphaFoldDB" id="A0A286GYQ2"/>
<gene>
    <name evidence="1" type="ORF">SAMN05421508_11375</name>
</gene>
<dbReference type="Proteomes" id="UP000219621">
    <property type="component" value="Unassembled WGS sequence"/>
</dbReference>
<keyword evidence="2" id="KW-1185">Reference proteome</keyword>
<reference evidence="1 2" key="1">
    <citation type="submission" date="2017-09" db="EMBL/GenBank/DDBJ databases">
        <authorList>
            <person name="Ehlers B."/>
            <person name="Leendertz F.H."/>
        </authorList>
    </citation>
    <scope>NUCLEOTIDE SEQUENCE [LARGE SCALE GENOMIC DNA]</scope>
    <source>
        <strain evidence="1 2">USBA 140</strain>
    </source>
</reference>
<accession>A0A286GYQ2</accession>
<dbReference type="EMBL" id="OCNJ01000013">
    <property type="protein sequence ID" value="SOE00637.1"/>
    <property type="molecule type" value="Genomic_DNA"/>
</dbReference>
<sequence length="133" mass="15177">MGSQRVVRALPTQGDLEKRLAKLTKDQLVQLCLKLGGSLFQVGGLETYVREIRQARVKRDIDEAWAEHERLTVAERDAFDAAYGAKEGLSTSKRLQLQLAAEKAREARHAAWMRWERLSDLEIALYDDPWKGL</sequence>
<protein>
    <submittedName>
        <fullName evidence="1">Uncharacterized protein</fullName>
    </submittedName>
</protein>
<evidence type="ECO:0000313" key="1">
    <source>
        <dbReference type="EMBL" id="SOE00637.1"/>
    </source>
</evidence>
<evidence type="ECO:0000313" key="2">
    <source>
        <dbReference type="Proteomes" id="UP000219621"/>
    </source>
</evidence>
<organism evidence="1 2">
    <name type="scientific">Caenispirillum bisanense</name>
    <dbReference type="NCBI Taxonomy" id="414052"/>
    <lineage>
        <taxon>Bacteria</taxon>
        <taxon>Pseudomonadati</taxon>
        <taxon>Pseudomonadota</taxon>
        <taxon>Alphaproteobacteria</taxon>
        <taxon>Rhodospirillales</taxon>
        <taxon>Novispirillaceae</taxon>
        <taxon>Caenispirillum</taxon>
    </lineage>
</organism>
<name>A0A286GYQ2_9PROT</name>
<proteinExistence type="predicted"/>